<dbReference type="EMBL" id="JAFNLL010000002">
    <property type="protein sequence ID" value="MBO1266520.1"/>
    <property type="molecule type" value="Genomic_DNA"/>
</dbReference>
<feature type="transmembrane region" description="Helical" evidence="2">
    <location>
        <begin position="98"/>
        <end position="118"/>
    </location>
</feature>
<gene>
    <name evidence="3" type="ORF">J1902_00740</name>
</gene>
<proteinExistence type="predicted"/>
<evidence type="ECO:0000313" key="4">
    <source>
        <dbReference type="Proteomes" id="UP000664164"/>
    </source>
</evidence>
<keyword evidence="2" id="KW-0812">Transmembrane</keyword>
<name>A0A939KMC7_9MICC</name>
<accession>A0A939KMC7</accession>
<evidence type="ECO:0000256" key="1">
    <source>
        <dbReference type="SAM" id="MobiDB-lite"/>
    </source>
</evidence>
<keyword evidence="4" id="KW-1185">Reference proteome</keyword>
<protein>
    <submittedName>
        <fullName evidence="3">DUF4245 domain-containing protein</fullName>
    </submittedName>
</protein>
<keyword evidence="2" id="KW-1133">Transmembrane helix</keyword>
<dbReference type="Proteomes" id="UP000664164">
    <property type="component" value="Unassembled WGS sequence"/>
</dbReference>
<keyword evidence="2" id="KW-0472">Membrane</keyword>
<comment type="caution">
    <text evidence="3">The sequence shown here is derived from an EMBL/GenBank/DDBJ whole genome shotgun (WGS) entry which is preliminary data.</text>
</comment>
<reference evidence="3" key="1">
    <citation type="submission" date="2021-03" db="EMBL/GenBank/DDBJ databases">
        <title>A new species, PO-11, isolated from a karst cave deposit.</title>
        <authorList>
            <person name="Zhaoxiaoyong W."/>
        </authorList>
    </citation>
    <scope>NUCLEOTIDE SEQUENCE</scope>
    <source>
        <strain evidence="3">PO-11</strain>
    </source>
</reference>
<organism evidence="3 4">
    <name type="scientific">Arthrobacter cavernae</name>
    <dbReference type="NCBI Taxonomy" id="2817681"/>
    <lineage>
        <taxon>Bacteria</taxon>
        <taxon>Bacillati</taxon>
        <taxon>Actinomycetota</taxon>
        <taxon>Actinomycetes</taxon>
        <taxon>Micrococcales</taxon>
        <taxon>Micrococcaceae</taxon>
        <taxon>Arthrobacter</taxon>
    </lineage>
</organism>
<sequence>MGPGPAAEGNCRGSPRNDHSRRALPQSWDDLPSQATVLASGCVFAAGIRDYGRVSETQDKPAAAAPSDAAEANRVHADPAPIKPVIAAKAAKRANASVIGMVIALLVCVLAFLPIVLMNPAPKSDGYRPNVNVSAIAANAADVAGFTPVAPELGDTFSPNYARWDSGTASGVPIWEVGYLTPKEAFIGVVQTRQANPTWLLQQTKNAPVTGTRNAGGQEWELRDSGKDTRSMILVHRGTTIILSGTASLDEFATVAAAVVKSAASAPSALP</sequence>
<dbReference type="InterPro" id="IPR025339">
    <property type="entry name" value="DUF4245"/>
</dbReference>
<evidence type="ECO:0000313" key="3">
    <source>
        <dbReference type="EMBL" id="MBO1266520.1"/>
    </source>
</evidence>
<feature type="region of interest" description="Disordered" evidence="1">
    <location>
        <begin position="1"/>
        <end position="28"/>
    </location>
</feature>
<dbReference type="Pfam" id="PF14030">
    <property type="entry name" value="DUF4245"/>
    <property type="match status" value="1"/>
</dbReference>
<evidence type="ECO:0000256" key="2">
    <source>
        <dbReference type="SAM" id="Phobius"/>
    </source>
</evidence>
<dbReference type="AlphaFoldDB" id="A0A939KMC7"/>